<protein>
    <submittedName>
        <fullName evidence="1">Uncharacterized protein</fullName>
    </submittedName>
</protein>
<dbReference type="OrthoDB" id="9812438at2"/>
<evidence type="ECO:0000313" key="1">
    <source>
        <dbReference type="EMBL" id="PPJ61451.1"/>
    </source>
</evidence>
<dbReference type="AlphaFoldDB" id="A0A2S6CP07"/>
<dbReference type="Proteomes" id="UP000239589">
    <property type="component" value="Unassembled WGS sequence"/>
</dbReference>
<feature type="non-terminal residue" evidence="1">
    <location>
        <position position="1"/>
    </location>
</feature>
<proteinExistence type="predicted"/>
<gene>
    <name evidence="1" type="ORF">CUN59_20860</name>
</gene>
<organism evidence="1 2">
    <name type="scientific">Cuspidothrix issatschenkoi CHARLIE-1</name>
    <dbReference type="NCBI Taxonomy" id="2052836"/>
    <lineage>
        <taxon>Bacteria</taxon>
        <taxon>Bacillati</taxon>
        <taxon>Cyanobacteriota</taxon>
        <taxon>Cyanophyceae</taxon>
        <taxon>Nostocales</taxon>
        <taxon>Aphanizomenonaceae</taxon>
        <taxon>Cuspidothrix</taxon>
    </lineage>
</organism>
<evidence type="ECO:0000313" key="2">
    <source>
        <dbReference type="Proteomes" id="UP000239589"/>
    </source>
</evidence>
<comment type="caution">
    <text evidence="1">The sequence shown here is derived from an EMBL/GenBank/DDBJ whole genome shotgun (WGS) entry which is preliminary data.</text>
</comment>
<sequence>PETAPALLEMAAAIARDRHYEIECLQIILVSRHISPAETANKPARTPLKLIKREFLIGKNC</sequence>
<reference evidence="1 2" key="1">
    <citation type="submission" date="2018-02" db="EMBL/GenBank/DDBJ databases">
        <title>Discovery of a pederin family compound in a non-symbiotic bloom-forming cyanobacterium.</title>
        <authorList>
            <person name="Kust A."/>
            <person name="Mares J."/>
            <person name="Jokela J."/>
            <person name="Urajova P."/>
            <person name="Hajek J."/>
            <person name="Saurav K."/>
            <person name="Voracova K."/>
            <person name="Fewer D.P."/>
            <person name="Haapaniemi E."/>
            <person name="Permi P."/>
            <person name="Rehakova K."/>
            <person name="Sivonen K."/>
            <person name="Hrouzek P."/>
        </authorList>
    </citation>
    <scope>NUCLEOTIDE SEQUENCE [LARGE SCALE GENOMIC DNA]</scope>
    <source>
        <strain evidence="1 2">CHARLIE-1</strain>
    </source>
</reference>
<accession>A0A2S6CP07</accession>
<dbReference type="EMBL" id="PGEM01000231">
    <property type="protein sequence ID" value="PPJ61451.1"/>
    <property type="molecule type" value="Genomic_DNA"/>
</dbReference>
<keyword evidence="2" id="KW-1185">Reference proteome</keyword>
<name>A0A2S6CP07_9CYAN</name>